<protein>
    <recommendedName>
        <fullName evidence="2">Ternary complex factor MIP1 leucine-zipper domain-containing protein</fullName>
    </recommendedName>
</protein>
<sequence length="114" mass="12748">MCMLLERAMGRASSALSPGHRQFAAQTKDLIAEIQLLEEEVTSREQHVLSIYRSIFELCVSRPPIEQNSVVASPAHTRHESRKHPSSGEVFYHGKNSSIANFKRASIPVSKQAF</sequence>
<dbReference type="PANTHER" id="PTHR23054:SF26">
    <property type="entry name" value="ELECTRON TRANSPORTER"/>
    <property type="match status" value="1"/>
</dbReference>
<organism evidence="3 4">
    <name type="scientific">Lupinus angustifolius</name>
    <name type="common">Narrow-leaved blue lupine</name>
    <dbReference type="NCBI Taxonomy" id="3871"/>
    <lineage>
        <taxon>Eukaryota</taxon>
        <taxon>Viridiplantae</taxon>
        <taxon>Streptophyta</taxon>
        <taxon>Embryophyta</taxon>
        <taxon>Tracheophyta</taxon>
        <taxon>Spermatophyta</taxon>
        <taxon>Magnoliopsida</taxon>
        <taxon>eudicotyledons</taxon>
        <taxon>Gunneridae</taxon>
        <taxon>Pentapetalae</taxon>
        <taxon>rosids</taxon>
        <taxon>fabids</taxon>
        <taxon>Fabales</taxon>
        <taxon>Fabaceae</taxon>
        <taxon>Papilionoideae</taxon>
        <taxon>50 kb inversion clade</taxon>
        <taxon>genistoids sensu lato</taxon>
        <taxon>core genistoids</taxon>
        <taxon>Genisteae</taxon>
        <taxon>Lupinus</taxon>
    </lineage>
</organism>
<reference evidence="3 4" key="1">
    <citation type="journal article" date="2017" name="Plant Biotechnol. J.">
        <title>A comprehensive draft genome sequence for lupin (Lupinus angustifolius), an emerging health food: insights into plant-microbe interactions and legume evolution.</title>
        <authorList>
            <person name="Hane J.K."/>
            <person name="Ming Y."/>
            <person name="Kamphuis L.G."/>
            <person name="Nelson M.N."/>
            <person name="Garg G."/>
            <person name="Atkins C.A."/>
            <person name="Bayer P.E."/>
            <person name="Bravo A."/>
            <person name="Bringans S."/>
            <person name="Cannon S."/>
            <person name="Edwards D."/>
            <person name="Foley R."/>
            <person name="Gao L.L."/>
            <person name="Harrison M.J."/>
            <person name="Huang W."/>
            <person name="Hurgobin B."/>
            <person name="Li S."/>
            <person name="Liu C.W."/>
            <person name="McGrath A."/>
            <person name="Morahan G."/>
            <person name="Murray J."/>
            <person name="Weller J."/>
            <person name="Jian J."/>
            <person name="Singh K.B."/>
        </authorList>
    </citation>
    <scope>NUCLEOTIDE SEQUENCE [LARGE SCALE GENOMIC DNA]</scope>
    <source>
        <strain evidence="4">cv. Tanjil</strain>
        <tissue evidence="3">Whole plant</tissue>
    </source>
</reference>
<dbReference type="Proteomes" id="UP000188354">
    <property type="component" value="Chromosome LG06"/>
</dbReference>
<evidence type="ECO:0000256" key="1">
    <source>
        <dbReference type="SAM" id="MobiDB-lite"/>
    </source>
</evidence>
<keyword evidence="4" id="KW-1185">Reference proteome</keyword>
<accession>A0A4P1RHS3</accession>
<feature type="region of interest" description="Disordered" evidence="1">
    <location>
        <begin position="71"/>
        <end position="90"/>
    </location>
</feature>
<dbReference type="Gramene" id="OIW10842">
    <property type="protein sequence ID" value="OIW10842"/>
    <property type="gene ID" value="TanjilG_27788"/>
</dbReference>
<dbReference type="AlphaFoldDB" id="A0A4P1RHS3"/>
<evidence type="ECO:0000313" key="4">
    <source>
        <dbReference type="Proteomes" id="UP000188354"/>
    </source>
</evidence>
<dbReference type="InterPro" id="IPR025757">
    <property type="entry name" value="MIP1_Leuzipper"/>
</dbReference>
<evidence type="ECO:0000259" key="2">
    <source>
        <dbReference type="Pfam" id="PF14389"/>
    </source>
</evidence>
<dbReference type="PANTHER" id="PTHR23054">
    <property type="entry name" value="TERNARY COMPLEX FACTOR MIP1, LEUCINE-ZIPPER-RELATED"/>
    <property type="match status" value="1"/>
</dbReference>
<gene>
    <name evidence="3" type="ORF">TanjilG_27788</name>
</gene>
<dbReference type="Pfam" id="PF14389">
    <property type="entry name" value="Lzipper-MIP1"/>
    <property type="match status" value="1"/>
</dbReference>
<evidence type="ECO:0000313" key="3">
    <source>
        <dbReference type="EMBL" id="OIW10842.1"/>
    </source>
</evidence>
<name>A0A4P1RHS3_LUPAN</name>
<dbReference type="STRING" id="3871.A0A4P1RHS3"/>
<feature type="domain" description="Ternary complex factor MIP1 leucine-zipper" evidence="2">
    <location>
        <begin position="3"/>
        <end position="57"/>
    </location>
</feature>
<proteinExistence type="predicted"/>
<dbReference type="EMBL" id="CM007366">
    <property type="protein sequence ID" value="OIW10842.1"/>
    <property type="molecule type" value="Genomic_DNA"/>
</dbReference>